<comment type="catalytic activity">
    <reaction evidence="4">
        <text>S-adenosyl-L-homocysteine + H2O + H(+) = S-inosyl-L-homocysteine + NH4(+)</text>
        <dbReference type="Rhea" id="RHEA:20716"/>
        <dbReference type="ChEBI" id="CHEBI:15377"/>
        <dbReference type="ChEBI" id="CHEBI:15378"/>
        <dbReference type="ChEBI" id="CHEBI:28938"/>
        <dbReference type="ChEBI" id="CHEBI:57856"/>
        <dbReference type="ChEBI" id="CHEBI:57985"/>
        <dbReference type="EC" id="3.5.4.28"/>
    </reaction>
</comment>
<dbReference type="EMBL" id="AP025628">
    <property type="protein sequence ID" value="BDG60078.1"/>
    <property type="molecule type" value="Genomic_DNA"/>
</dbReference>
<evidence type="ECO:0000313" key="7">
    <source>
        <dbReference type="Proteomes" id="UP001163687"/>
    </source>
</evidence>
<feature type="binding site" evidence="4">
    <location>
        <position position="305"/>
    </location>
    <ligand>
        <name>substrate</name>
    </ligand>
</feature>
<dbReference type="SUPFAM" id="SSF51338">
    <property type="entry name" value="Composite domain of metallo-dependent hydrolases"/>
    <property type="match status" value="1"/>
</dbReference>
<dbReference type="KEGG" id="cmic:caldi_11680"/>
<feature type="domain" description="Amidohydrolase-related" evidence="5">
    <location>
        <begin position="62"/>
        <end position="409"/>
    </location>
</feature>
<protein>
    <recommendedName>
        <fullName evidence="4">5-methylthioadenosine/S-adenosylhomocysteine deaminase</fullName>
        <shortName evidence="4">MTA/SAH deaminase</shortName>
        <ecNumber evidence="4">3.5.4.28</ecNumber>
        <ecNumber evidence="4">3.5.4.31</ecNumber>
    </recommendedName>
</protein>
<dbReference type="AlphaFoldDB" id="A0AA35G856"/>
<evidence type="ECO:0000256" key="1">
    <source>
        <dbReference type="ARBA" id="ARBA00022723"/>
    </source>
</evidence>
<keyword evidence="2 4" id="KW-0378">Hydrolase</keyword>
<dbReference type="CDD" id="cd01298">
    <property type="entry name" value="ATZ_TRZ_like"/>
    <property type="match status" value="1"/>
</dbReference>
<dbReference type="PANTHER" id="PTHR43794">
    <property type="entry name" value="AMINOHYDROLASE SSNA-RELATED"/>
    <property type="match status" value="1"/>
</dbReference>
<reference evidence="6" key="1">
    <citation type="submission" date="2022-03" db="EMBL/GenBank/DDBJ databases">
        <title>Complete genome sequence of Caldinitratiruptor microaerophilus.</title>
        <authorList>
            <person name="Mukaiyama R."/>
            <person name="Nishiyama T."/>
            <person name="Ueda K."/>
        </authorList>
    </citation>
    <scope>NUCLEOTIDE SEQUENCE</scope>
    <source>
        <strain evidence="6">JCM 16183</strain>
    </source>
</reference>
<dbReference type="SUPFAM" id="SSF51556">
    <property type="entry name" value="Metallo-dependent hydrolases"/>
    <property type="match status" value="1"/>
</dbReference>
<feature type="binding site" evidence="4">
    <location>
        <position position="100"/>
    </location>
    <ligand>
        <name>substrate</name>
    </ligand>
</feature>
<comment type="function">
    <text evidence="4">Catalyzes the deamination of 5-methylthioadenosine and S-adenosyl-L-homocysteine into 5-methylthioinosine and S-inosyl-L-homocysteine, respectively. Is also able to deaminate adenosine.</text>
</comment>
<organism evidence="6 7">
    <name type="scientific">Caldinitratiruptor microaerophilus</name>
    <dbReference type="NCBI Taxonomy" id="671077"/>
    <lineage>
        <taxon>Bacteria</taxon>
        <taxon>Bacillati</taxon>
        <taxon>Bacillota</taxon>
        <taxon>Clostridia</taxon>
        <taxon>Eubacteriales</taxon>
        <taxon>Symbiobacteriaceae</taxon>
        <taxon>Caldinitratiruptor</taxon>
    </lineage>
</organism>
<evidence type="ECO:0000256" key="2">
    <source>
        <dbReference type="ARBA" id="ARBA00022801"/>
    </source>
</evidence>
<dbReference type="InterPro" id="IPR032466">
    <property type="entry name" value="Metal_Hydrolase"/>
</dbReference>
<dbReference type="GO" id="GO:0090614">
    <property type="term" value="F:5'-methylthioadenosine deaminase activity"/>
    <property type="evidence" value="ECO:0007669"/>
    <property type="project" value="UniProtKB-UniRule"/>
</dbReference>
<dbReference type="Gene3D" id="3.20.20.140">
    <property type="entry name" value="Metal-dependent hydrolases"/>
    <property type="match status" value="1"/>
</dbReference>
<feature type="binding site" evidence="4">
    <location>
        <position position="73"/>
    </location>
    <ligand>
        <name>Zn(2+)</name>
        <dbReference type="ChEBI" id="CHEBI:29105"/>
    </ligand>
</feature>
<evidence type="ECO:0000313" key="6">
    <source>
        <dbReference type="EMBL" id="BDG60078.1"/>
    </source>
</evidence>
<comment type="similarity">
    <text evidence="4">Belongs to the metallo-dependent hydrolases superfamily. MTA/SAH deaminase family.</text>
</comment>
<dbReference type="RefSeq" id="WP_264844145.1">
    <property type="nucleotide sequence ID" value="NZ_AP025628.1"/>
</dbReference>
<dbReference type="InterPro" id="IPR050287">
    <property type="entry name" value="MTA/SAH_deaminase"/>
</dbReference>
<dbReference type="HAMAP" id="MF_01281">
    <property type="entry name" value="MTA_SAH_deamin"/>
    <property type="match status" value="1"/>
</dbReference>
<accession>A0AA35G856</accession>
<feature type="binding site" evidence="4">
    <location>
        <position position="71"/>
    </location>
    <ligand>
        <name>Zn(2+)</name>
        <dbReference type="ChEBI" id="CHEBI:29105"/>
    </ligand>
</feature>
<name>A0AA35G856_9FIRM</name>
<dbReference type="EC" id="3.5.4.28" evidence="4"/>
<dbReference type="GO" id="GO:0050270">
    <property type="term" value="F:S-adenosylhomocysteine deaminase activity"/>
    <property type="evidence" value="ECO:0007669"/>
    <property type="project" value="UniProtKB-UniRule"/>
</dbReference>
<feature type="binding site" evidence="4">
    <location>
        <position position="220"/>
    </location>
    <ligand>
        <name>substrate</name>
    </ligand>
</feature>
<dbReference type="Pfam" id="PF01979">
    <property type="entry name" value="Amidohydro_1"/>
    <property type="match status" value="1"/>
</dbReference>
<comment type="catalytic activity">
    <reaction evidence="4">
        <text>S-methyl-5'-thioadenosine + H2O + H(+) = S-methyl-5'-thioinosine + NH4(+)</text>
        <dbReference type="Rhea" id="RHEA:25025"/>
        <dbReference type="ChEBI" id="CHEBI:15377"/>
        <dbReference type="ChEBI" id="CHEBI:15378"/>
        <dbReference type="ChEBI" id="CHEBI:17509"/>
        <dbReference type="ChEBI" id="CHEBI:28938"/>
        <dbReference type="ChEBI" id="CHEBI:48595"/>
        <dbReference type="EC" id="3.5.4.31"/>
    </reaction>
</comment>
<dbReference type="InterPro" id="IPR006680">
    <property type="entry name" value="Amidohydro-rel"/>
</dbReference>
<dbReference type="FunFam" id="3.20.20.140:FF:000014">
    <property type="entry name" value="5-methylthioadenosine/S-adenosylhomocysteine deaminase"/>
    <property type="match status" value="1"/>
</dbReference>
<dbReference type="Proteomes" id="UP001163687">
    <property type="component" value="Chromosome"/>
</dbReference>
<evidence type="ECO:0000256" key="4">
    <source>
        <dbReference type="HAMAP-Rule" id="MF_01281"/>
    </source>
</evidence>
<feature type="binding site" evidence="4">
    <location>
        <position position="162"/>
    </location>
    <ligand>
        <name>substrate</name>
    </ligand>
</feature>
<feature type="binding site" evidence="4">
    <location>
        <position position="305"/>
    </location>
    <ligand>
        <name>Zn(2+)</name>
        <dbReference type="ChEBI" id="CHEBI:29105"/>
    </ligand>
</feature>
<feature type="binding site" evidence="4">
    <location>
        <position position="190"/>
    </location>
    <ligand>
        <name>substrate</name>
    </ligand>
</feature>
<keyword evidence="7" id="KW-1185">Reference proteome</keyword>
<dbReference type="EC" id="3.5.4.31" evidence="4"/>
<keyword evidence="3 4" id="KW-0862">Zinc</keyword>
<gene>
    <name evidence="4 6" type="primary">mtaD</name>
    <name evidence="6" type="ORF">caldi_11680</name>
</gene>
<dbReference type="PANTHER" id="PTHR43794:SF11">
    <property type="entry name" value="AMIDOHYDROLASE-RELATED DOMAIN-CONTAINING PROTEIN"/>
    <property type="match status" value="1"/>
</dbReference>
<comment type="cofactor">
    <cofactor evidence="4">
        <name>Zn(2+)</name>
        <dbReference type="ChEBI" id="CHEBI:29105"/>
    </cofactor>
    <text evidence="4">Binds 1 zinc ion per subunit.</text>
</comment>
<feature type="binding site" evidence="4">
    <location>
        <position position="217"/>
    </location>
    <ligand>
        <name>Zn(2+)</name>
        <dbReference type="ChEBI" id="CHEBI:29105"/>
    </ligand>
</feature>
<feature type="binding site" evidence="4">
    <location>
        <position position="152"/>
    </location>
    <ligand>
        <name>substrate</name>
    </ligand>
</feature>
<evidence type="ECO:0000256" key="3">
    <source>
        <dbReference type="ARBA" id="ARBA00022833"/>
    </source>
</evidence>
<dbReference type="InterPro" id="IPR023512">
    <property type="entry name" value="Deaminase_MtaD/DadD"/>
</dbReference>
<sequence>MERILITGGTVLTMTGPDAVYEGGLVAIEDGRIAYAGPAQAAPAEVRAPGWAQRTIEATGRLVLPGLVNTHTHAAMVLLRGYADDMRLMEWLETKIWPVEANLTAEDVYWGTALACLESLLAGVTTFNDMYFFMADAARAVADTGARAVLSRGIIGSGEDFRSRLADAWDFYRAWHGKADGRVLTMLAPHAPYTVAPPELEKVAEAAAEMGVGIHIHLVETRDEVELLRQRYGKTAFEIIRDAGLTRHPVVGAHCVHPTDADMEIFAAAGGRVAHCPVSNLKLACGVAPILAWRRAGVPVGLGTDGAASANQMSLWGEIRLAALLQKNASGDPRAFTAYDAVHAATAGGARVLGLEDRIGTLEPGKRADLILVDARRPGLTPVHDPFSILAYSTNPGDVETVLVDGRVVVEDRRLTTMDAAEITAKAAEHARRLVGAA</sequence>
<evidence type="ECO:0000259" key="5">
    <source>
        <dbReference type="Pfam" id="PF01979"/>
    </source>
</evidence>
<dbReference type="GO" id="GO:0046872">
    <property type="term" value="F:metal ion binding"/>
    <property type="evidence" value="ECO:0007669"/>
    <property type="project" value="UniProtKB-KW"/>
</dbReference>
<dbReference type="Gene3D" id="2.30.40.10">
    <property type="entry name" value="Urease, subunit C, domain 1"/>
    <property type="match status" value="1"/>
</dbReference>
<proteinExistence type="inferred from homology"/>
<keyword evidence="1 4" id="KW-0479">Metal-binding</keyword>
<dbReference type="InterPro" id="IPR011059">
    <property type="entry name" value="Metal-dep_hydrolase_composite"/>
</dbReference>